<protein>
    <submittedName>
        <fullName evidence="1">Uncharacterized protein</fullName>
    </submittedName>
</protein>
<proteinExistence type="predicted"/>
<keyword evidence="4" id="KW-1185">Reference proteome</keyword>
<gene>
    <name evidence="2" type="ORF">R77569_04223</name>
    <name evidence="1" type="ORF">R77591_03977</name>
</gene>
<dbReference type="Proteomes" id="UP001190002">
    <property type="component" value="Unassembled WGS sequence"/>
</dbReference>
<dbReference type="Proteomes" id="UP001190452">
    <property type="component" value="Unassembled WGS sequence"/>
</dbReference>
<accession>A0AAD2B1L5</accession>
<evidence type="ECO:0000313" key="3">
    <source>
        <dbReference type="Proteomes" id="UP001190002"/>
    </source>
</evidence>
<comment type="caution">
    <text evidence="1">The sequence shown here is derived from an EMBL/GenBank/DDBJ whole genome shotgun (WGS) entry which is preliminary data.</text>
</comment>
<dbReference type="EMBL" id="CAUDKV010000023">
    <property type="protein sequence ID" value="CAJ0892416.1"/>
    <property type="molecule type" value="Genomic_DNA"/>
</dbReference>
<dbReference type="AlphaFoldDB" id="A0AAD2B1L5"/>
<reference evidence="1 4" key="1">
    <citation type="submission" date="2023-07" db="EMBL/GenBank/DDBJ databases">
        <authorList>
            <person name="Peeters C."/>
        </authorList>
    </citation>
    <scope>NUCLEOTIDE SEQUENCE</scope>
    <source>
        <strain evidence="2 4">R-77569</strain>
        <strain evidence="1">R-77591</strain>
    </source>
</reference>
<dbReference type="EMBL" id="CATVXE010000020">
    <property type="protein sequence ID" value="CAJ0692777.1"/>
    <property type="molecule type" value="Genomic_DNA"/>
</dbReference>
<dbReference type="RefSeq" id="WP_104566150.1">
    <property type="nucleotide sequence ID" value="NZ_CATVXE010000020.1"/>
</dbReference>
<evidence type="ECO:0000313" key="1">
    <source>
        <dbReference type="EMBL" id="CAJ0692777.1"/>
    </source>
</evidence>
<organism evidence="1 3">
    <name type="scientific">Ralstonia mannitolilytica</name>
    <dbReference type="NCBI Taxonomy" id="105219"/>
    <lineage>
        <taxon>Bacteria</taxon>
        <taxon>Pseudomonadati</taxon>
        <taxon>Pseudomonadota</taxon>
        <taxon>Betaproteobacteria</taxon>
        <taxon>Burkholderiales</taxon>
        <taxon>Burkholderiaceae</taxon>
        <taxon>Ralstonia</taxon>
    </lineage>
</organism>
<evidence type="ECO:0000313" key="4">
    <source>
        <dbReference type="Proteomes" id="UP001190452"/>
    </source>
</evidence>
<sequence length="87" mass="9645">MATSSDKALEALCRQIEQHYKSGAHIVTGADAEPIRSGYYRYWVGCGKPETKLHSRIARSVYAQDGVHLALLRPALAELRGIAQHVR</sequence>
<evidence type="ECO:0000313" key="2">
    <source>
        <dbReference type="EMBL" id="CAJ0892416.1"/>
    </source>
</evidence>
<name>A0AAD2B1L5_9RALS</name>